<dbReference type="InterPro" id="IPR001563">
    <property type="entry name" value="Peptidase_S10"/>
</dbReference>
<dbReference type="GO" id="GO:0004185">
    <property type="term" value="F:serine-type carboxypeptidase activity"/>
    <property type="evidence" value="ECO:0007669"/>
    <property type="project" value="InterPro"/>
</dbReference>
<evidence type="ECO:0000256" key="2">
    <source>
        <dbReference type="ARBA" id="ARBA00022645"/>
    </source>
</evidence>
<dbReference type="PROSITE" id="PS00560">
    <property type="entry name" value="CARBOXYPEPT_SER_HIS"/>
    <property type="match status" value="1"/>
</dbReference>
<keyword evidence="6" id="KW-1015">Disulfide bond</keyword>
<dbReference type="InterPro" id="IPR033124">
    <property type="entry name" value="Ser_caboxypep_his_AS"/>
</dbReference>
<evidence type="ECO:0000256" key="5">
    <source>
        <dbReference type="ARBA" id="ARBA00022801"/>
    </source>
</evidence>
<dbReference type="EMBL" id="KF033713">
    <property type="protein sequence ID" value="AGV54700.1"/>
    <property type="molecule type" value="mRNA"/>
</dbReference>
<keyword evidence="2 9" id="KW-0121">Carboxypeptidase</keyword>
<dbReference type="SUPFAM" id="SSF53474">
    <property type="entry name" value="alpha/beta-Hydrolases"/>
    <property type="match status" value="1"/>
</dbReference>
<dbReference type="FunFam" id="3.40.50.1820:FF:000013">
    <property type="entry name" value="Carboxypeptidase"/>
    <property type="match status" value="1"/>
</dbReference>
<feature type="chain" id="PRO_5004598809" evidence="8">
    <location>
        <begin position="20"/>
        <end position="459"/>
    </location>
</feature>
<keyword evidence="7" id="KW-0325">Glycoprotein</keyword>
<dbReference type="Gene3D" id="3.40.50.11320">
    <property type="match status" value="1"/>
</dbReference>
<dbReference type="PANTHER" id="PTHR11802">
    <property type="entry name" value="SERINE PROTEASE FAMILY S10 SERINE CARBOXYPEPTIDASE"/>
    <property type="match status" value="1"/>
</dbReference>
<evidence type="ECO:0000256" key="3">
    <source>
        <dbReference type="ARBA" id="ARBA00022670"/>
    </source>
</evidence>
<evidence type="ECO:0000256" key="1">
    <source>
        <dbReference type="ARBA" id="ARBA00009431"/>
    </source>
</evidence>
<dbReference type="AlphaFoldDB" id="T2DP28"/>
<evidence type="ECO:0000256" key="6">
    <source>
        <dbReference type="ARBA" id="ARBA00023157"/>
    </source>
</evidence>
<accession>T2DP28</accession>
<dbReference type="MEROPS" id="S10.A34"/>
<evidence type="ECO:0000313" key="9">
    <source>
        <dbReference type="EMBL" id="AGV54700.1"/>
    </source>
</evidence>
<sequence length="459" mass="52201">MALIFWILFISFLINTVVGDETWKQEDDRVKSLPGQPLVNFNHYAGYIKLRPDQEKALFYWFFEAEDAPSRKPLVLWLNGGPGCSSIAFGAAREIGPFLVQDKERVKLNKFSWNRVANIIFLEAPIGVGFSYTNNSKDLHELGDRVSAIDNYAFLIGWFKRFPNFRSHDFYITGESFGGHYAPQLADLIYERNKRGPYINLKGLMMGNAVINDITDLKGMFDYAWSHAIISTQVFDGIKRHCNFSEKRHTSDCELNINKFLKSFSDIDVFNIYSPVCLKDKGYEGPNSTRPIFAPQVLWNTLPSSGYDYCPDDYVRKYFNKKNVQRAIHANVTNLPYPFTVCSGIIEKWNDAPATMLPLIQKLLSVGSRIWIYSGDIDGRVPILSTRYSLEELKLNVTQEWRAWFEGVKVGGWVEEYEGGLTFASVRGAGHQVPVSAPQPALSLFSHFLSSQPLPSSPF</sequence>
<dbReference type="FunFam" id="3.40.50.11320:FF:000001">
    <property type="entry name" value="Carboxypeptidase"/>
    <property type="match status" value="1"/>
</dbReference>
<keyword evidence="5" id="KW-0378">Hydrolase</keyword>
<name>T2DP28_PHAVU</name>
<reference evidence="9" key="1">
    <citation type="submission" date="2013-04" db="EMBL/GenBank/DDBJ databases">
        <title>Phaseolus vulgaris (BAT93) Pods Tissue cDNA Library Construction and Random Isolation of cDNA Clones for Gene Discovery.</title>
        <authorList>
            <person name="Amelia K."/>
            <person name="Bhore S.J."/>
            <person name="Shah F.H."/>
        </authorList>
    </citation>
    <scope>NUCLEOTIDE SEQUENCE</scope>
    <source>
        <tissue evidence="9">Pod</tissue>
    </source>
</reference>
<organism evidence="9">
    <name type="scientific">Phaseolus vulgaris</name>
    <name type="common">Kidney bean</name>
    <name type="synonym">French bean</name>
    <dbReference type="NCBI Taxonomy" id="3885"/>
    <lineage>
        <taxon>Eukaryota</taxon>
        <taxon>Viridiplantae</taxon>
        <taxon>Streptophyta</taxon>
        <taxon>Embryophyta</taxon>
        <taxon>Tracheophyta</taxon>
        <taxon>Spermatophyta</taxon>
        <taxon>Magnoliopsida</taxon>
        <taxon>eudicotyledons</taxon>
        <taxon>Gunneridae</taxon>
        <taxon>Pentapetalae</taxon>
        <taxon>rosids</taxon>
        <taxon>fabids</taxon>
        <taxon>Fabales</taxon>
        <taxon>Fabaceae</taxon>
        <taxon>Papilionoideae</taxon>
        <taxon>50 kb inversion clade</taxon>
        <taxon>NPAAA clade</taxon>
        <taxon>indigoferoid/millettioid clade</taxon>
        <taxon>Phaseoleae</taxon>
        <taxon>Phaseolus</taxon>
    </lineage>
</organism>
<keyword evidence="3" id="KW-0645">Protease</keyword>
<dbReference type="InterPro" id="IPR029058">
    <property type="entry name" value="AB_hydrolase_fold"/>
</dbReference>
<keyword evidence="4 8" id="KW-0732">Signal</keyword>
<comment type="similarity">
    <text evidence="1">Belongs to the peptidase S10 family.</text>
</comment>
<feature type="signal peptide" evidence="8">
    <location>
        <begin position="1"/>
        <end position="19"/>
    </location>
</feature>
<dbReference type="PANTHER" id="PTHR11802:SF280">
    <property type="entry name" value="SERINE CARBOXYPEPTIDASE-LIKE 35"/>
    <property type="match status" value="1"/>
</dbReference>
<dbReference type="Gene3D" id="6.10.250.940">
    <property type="match status" value="1"/>
</dbReference>
<evidence type="ECO:0000256" key="7">
    <source>
        <dbReference type="ARBA" id="ARBA00023180"/>
    </source>
</evidence>
<dbReference type="PRINTS" id="PR00724">
    <property type="entry name" value="CRBOXYPTASEC"/>
</dbReference>
<evidence type="ECO:0000256" key="8">
    <source>
        <dbReference type="SAM" id="SignalP"/>
    </source>
</evidence>
<proteinExistence type="evidence at transcript level"/>
<protein>
    <submittedName>
        <fullName evidence="9">Serine carboxypeptidase-like 35</fullName>
    </submittedName>
</protein>
<dbReference type="Pfam" id="PF00450">
    <property type="entry name" value="Peptidase_S10"/>
    <property type="match status" value="1"/>
</dbReference>
<evidence type="ECO:0000256" key="4">
    <source>
        <dbReference type="ARBA" id="ARBA00022729"/>
    </source>
</evidence>
<dbReference type="GO" id="GO:0005773">
    <property type="term" value="C:vacuole"/>
    <property type="evidence" value="ECO:0007669"/>
    <property type="project" value="TreeGrafter"/>
</dbReference>
<dbReference type="Gene3D" id="3.40.50.1820">
    <property type="entry name" value="alpha/beta hydrolase"/>
    <property type="match status" value="1"/>
</dbReference>
<dbReference type="GO" id="GO:0006508">
    <property type="term" value="P:proteolysis"/>
    <property type="evidence" value="ECO:0007669"/>
    <property type="project" value="UniProtKB-KW"/>
</dbReference>